<protein>
    <submittedName>
        <fullName evidence="1">Uncharacterized protein</fullName>
    </submittedName>
</protein>
<organism evidence="1 2">
    <name type="scientific">Lipingzhangella halophila</name>
    <dbReference type="NCBI Taxonomy" id="1783352"/>
    <lineage>
        <taxon>Bacteria</taxon>
        <taxon>Bacillati</taxon>
        <taxon>Actinomycetota</taxon>
        <taxon>Actinomycetes</taxon>
        <taxon>Streptosporangiales</taxon>
        <taxon>Nocardiopsidaceae</taxon>
        <taxon>Lipingzhangella</taxon>
    </lineage>
</organism>
<keyword evidence="2" id="KW-1185">Reference proteome</keyword>
<evidence type="ECO:0000313" key="1">
    <source>
        <dbReference type="EMBL" id="MBB4934395.1"/>
    </source>
</evidence>
<name>A0A7W7W609_9ACTN</name>
<gene>
    <name evidence="1" type="ORF">F4561_005215</name>
</gene>
<sequence length="70" mass="7673">MTETDLEQALLYLARDVDELSCALEEVTGDEAAYVADARSFSESGVLTNDAGMVVRTENAEFQVTIVRSR</sequence>
<dbReference type="EMBL" id="JACHJT010000001">
    <property type="protein sequence ID" value="MBB4934395.1"/>
    <property type="molecule type" value="Genomic_DNA"/>
</dbReference>
<dbReference type="RefSeq" id="WP_184582414.1">
    <property type="nucleotide sequence ID" value="NZ_JACHJT010000001.1"/>
</dbReference>
<comment type="caution">
    <text evidence="1">The sequence shown here is derived from an EMBL/GenBank/DDBJ whole genome shotgun (WGS) entry which is preliminary data.</text>
</comment>
<dbReference type="AlphaFoldDB" id="A0A7W7W609"/>
<proteinExistence type="predicted"/>
<accession>A0A7W7W609</accession>
<dbReference type="Proteomes" id="UP000523007">
    <property type="component" value="Unassembled WGS sequence"/>
</dbReference>
<evidence type="ECO:0000313" key="2">
    <source>
        <dbReference type="Proteomes" id="UP000523007"/>
    </source>
</evidence>
<reference evidence="1 2" key="1">
    <citation type="submission" date="2020-08" db="EMBL/GenBank/DDBJ databases">
        <title>Sequencing the genomes of 1000 actinobacteria strains.</title>
        <authorList>
            <person name="Klenk H.-P."/>
        </authorList>
    </citation>
    <scope>NUCLEOTIDE SEQUENCE [LARGE SCALE GENOMIC DNA]</scope>
    <source>
        <strain evidence="1 2">DSM 102030</strain>
    </source>
</reference>